<dbReference type="WBParaSite" id="Gr19_v10_g9470.t1">
    <property type="protein sequence ID" value="Gr19_v10_g9470.t1"/>
    <property type="gene ID" value="Gr19_v10_g9470"/>
</dbReference>
<dbReference type="PANTHER" id="PTHR24260:SF136">
    <property type="entry name" value="GH08193P-RELATED"/>
    <property type="match status" value="1"/>
</dbReference>
<keyword evidence="1" id="KW-1015">Disulfide bond</keyword>
<dbReference type="Pfam" id="PF00089">
    <property type="entry name" value="Trypsin"/>
    <property type="match status" value="1"/>
</dbReference>
<dbReference type="PROSITE" id="PS50240">
    <property type="entry name" value="TRYPSIN_DOM"/>
    <property type="match status" value="1"/>
</dbReference>
<dbReference type="PANTHER" id="PTHR24260">
    <property type="match status" value="1"/>
</dbReference>
<dbReference type="Proteomes" id="UP000887572">
    <property type="component" value="Unplaced"/>
</dbReference>
<feature type="signal peptide" evidence="2">
    <location>
        <begin position="1"/>
        <end position="20"/>
    </location>
</feature>
<protein>
    <submittedName>
        <fullName evidence="5">Peptidase S1 domain-containing protein</fullName>
    </submittedName>
</protein>
<evidence type="ECO:0000256" key="1">
    <source>
        <dbReference type="ARBA" id="ARBA00023157"/>
    </source>
</evidence>
<sequence length="459" mass="51673">MFFYKYILIFFFTVQVLIRGDQIKKFEFASSDPPSIHFEFNGDCQSVTLCYKSALFGGNGNFAWKIAGRFRFDKLFIGQNKICHKNERAIQISMKGGNFSIGNEIFRIDRNLSKIKVQISSLTTLYSKIIVNEDEKKTSIFGKEFSNQVMHGAFLKEYAGFWLMGVDILPKLGQKTTKITAITSEKCEFTLIKKDEQHKCYTFDSEHKKRRDARQINPLISDGTAIDIKIMPWHVRFVGKIRHDNGSITYIMCGGSLISPEFVLLAAHCFTDLTEGQTFFIGFNSSSGDILRRVNNGFMTEHRRYKSNVFIHPNYKPLMAFDLALIKLNCALKGPTFPVCIHCGNVEKFRSGIGYISGWGQTADDCKLKTKGSTELLGRFVQLIDCPAYFDDLICIEPDSAQSGDSGGALLASNGTHFVQVGVLSGGQCTLWTQMNLMSLYVPLDGKWIEQITGVKCSN</sequence>
<evidence type="ECO:0000259" key="3">
    <source>
        <dbReference type="PROSITE" id="PS50240"/>
    </source>
</evidence>
<accession>A0A914IEG9</accession>
<dbReference type="PRINTS" id="PR00722">
    <property type="entry name" value="CHYMOTRYPSIN"/>
</dbReference>
<evidence type="ECO:0000313" key="5">
    <source>
        <dbReference type="WBParaSite" id="Gr19_v10_g9470.t1"/>
    </source>
</evidence>
<dbReference type="SMART" id="SM00020">
    <property type="entry name" value="Tryp_SPc"/>
    <property type="match status" value="1"/>
</dbReference>
<feature type="domain" description="Peptidase S1" evidence="3">
    <location>
        <begin position="220"/>
        <end position="454"/>
    </location>
</feature>
<dbReference type="Gene3D" id="2.40.10.10">
    <property type="entry name" value="Trypsin-like serine proteases"/>
    <property type="match status" value="1"/>
</dbReference>
<organism evidence="4 5">
    <name type="scientific">Globodera rostochiensis</name>
    <name type="common">Golden nematode worm</name>
    <name type="synonym">Heterodera rostochiensis</name>
    <dbReference type="NCBI Taxonomy" id="31243"/>
    <lineage>
        <taxon>Eukaryota</taxon>
        <taxon>Metazoa</taxon>
        <taxon>Ecdysozoa</taxon>
        <taxon>Nematoda</taxon>
        <taxon>Chromadorea</taxon>
        <taxon>Rhabditida</taxon>
        <taxon>Tylenchina</taxon>
        <taxon>Tylenchomorpha</taxon>
        <taxon>Tylenchoidea</taxon>
        <taxon>Heteroderidae</taxon>
        <taxon>Heteroderinae</taxon>
        <taxon>Globodera</taxon>
    </lineage>
</organism>
<evidence type="ECO:0000256" key="2">
    <source>
        <dbReference type="SAM" id="SignalP"/>
    </source>
</evidence>
<dbReference type="GO" id="GO:0006508">
    <property type="term" value="P:proteolysis"/>
    <property type="evidence" value="ECO:0007669"/>
    <property type="project" value="InterPro"/>
</dbReference>
<dbReference type="InterPro" id="IPR009003">
    <property type="entry name" value="Peptidase_S1_PA"/>
</dbReference>
<name>A0A914IEG9_GLORO</name>
<proteinExistence type="predicted"/>
<dbReference type="GO" id="GO:0004252">
    <property type="term" value="F:serine-type endopeptidase activity"/>
    <property type="evidence" value="ECO:0007669"/>
    <property type="project" value="InterPro"/>
</dbReference>
<evidence type="ECO:0000313" key="4">
    <source>
        <dbReference type="Proteomes" id="UP000887572"/>
    </source>
</evidence>
<dbReference type="AlphaFoldDB" id="A0A914IEG9"/>
<dbReference type="SUPFAM" id="SSF50494">
    <property type="entry name" value="Trypsin-like serine proteases"/>
    <property type="match status" value="1"/>
</dbReference>
<dbReference type="InterPro" id="IPR001254">
    <property type="entry name" value="Trypsin_dom"/>
</dbReference>
<dbReference type="InterPro" id="IPR001314">
    <property type="entry name" value="Peptidase_S1A"/>
</dbReference>
<keyword evidence="2" id="KW-0732">Signal</keyword>
<keyword evidence="4" id="KW-1185">Reference proteome</keyword>
<reference evidence="5" key="1">
    <citation type="submission" date="2022-11" db="UniProtKB">
        <authorList>
            <consortium name="WormBaseParasite"/>
        </authorList>
    </citation>
    <scope>IDENTIFICATION</scope>
</reference>
<dbReference type="InterPro" id="IPR051333">
    <property type="entry name" value="CLIP_Serine_Protease"/>
</dbReference>
<feature type="chain" id="PRO_5037065490" evidence="2">
    <location>
        <begin position="21"/>
        <end position="459"/>
    </location>
</feature>
<dbReference type="PROSITE" id="PS00135">
    <property type="entry name" value="TRYPSIN_SER"/>
    <property type="match status" value="1"/>
</dbReference>
<dbReference type="InterPro" id="IPR043504">
    <property type="entry name" value="Peptidase_S1_PA_chymotrypsin"/>
</dbReference>
<dbReference type="InterPro" id="IPR033116">
    <property type="entry name" value="TRYPSIN_SER"/>
</dbReference>